<keyword evidence="4" id="KW-1185">Reference proteome</keyword>
<evidence type="ECO:0000313" key="4">
    <source>
        <dbReference type="Proteomes" id="UP000323324"/>
    </source>
</evidence>
<dbReference type="PROSITE" id="PS51257">
    <property type="entry name" value="PROKAR_LIPOPROTEIN"/>
    <property type="match status" value="1"/>
</dbReference>
<keyword evidence="1" id="KW-0732">Signal</keyword>
<feature type="signal peptide" evidence="1">
    <location>
        <begin position="1"/>
        <end position="25"/>
    </location>
</feature>
<evidence type="ECO:0000259" key="2">
    <source>
        <dbReference type="Pfam" id="PF20448"/>
    </source>
</evidence>
<organism evidence="3 4">
    <name type="scientific">Bizionia saleffrena</name>
    <dbReference type="NCBI Taxonomy" id="291189"/>
    <lineage>
        <taxon>Bacteria</taxon>
        <taxon>Pseudomonadati</taxon>
        <taxon>Bacteroidota</taxon>
        <taxon>Flavobacteriia</taxon>
        <taxon>Flavobacteriales</taxon>
        <taxon>Flavobacteriaceae</taxon>
        <taxon>Bizionia</taxon>
    </lineage>
</organism>
<dbReference type="InterPro" id="IPR046551">
    <property type="entry name" value="DUF6705"/>
</dbReference>
<protein>
    <recommendedName>
        <fullName evidence="2">DUF6705 domain-containing protein</fullName>
    </recommendedName>
</protein>
<feature type="chain" id="PRO_5034633692" description="DUF6705 domain-containing protein" evidence="1">
    <location>
        <begin position="26"/>
        <end position="208"/>
    </location>
</feature>
<accession>A0A8H2LAY2</accession>
<gene>
    <name evidence="3" type="ORF">ES676_14515</name>
</gene>
<dbReference type="Pfam" id="PF20448">
    <property type="entry name" value="DUF6705"/>
    <property type="match status" value="1"/>
</dbReference>
<dbReference type="AlphaFoldDB" id="A0A8H2LAY2"/>
<name>A0A8H2LAY2_9FLAO</name>
<comment type="caution">
    <text evidence="3">The sequence shown here is derived from an EMBL/GenBank/DDBJ whole genome shotgun (WGS) entry which is preliminary data.</text>
</comment>
<dbReference type="EMBL" id="VSKM01000036">
    <property type="protein sequence ID" value="TYB69018.1"/>
    <property type="molecule type" value="Genomic_DNA"/>
</dbReference>
<proteinExistence type="predicted"/>
<dbReference type="Proteomes" id="UP000323324">
    <property type="component" value="Unassembled WGS sequence"/>
</dbReference>
<reference evidence="3 4" key="1">
    <citation type="submission" date="2019-08" db="EMBL/GenBank/DDBJ databases">
        <title>Genomes of Antarctic Bizionia species.</title>
        <authorList>
            <person name="Bowman J.P."/>
        </authorList>
    </citation>
    <scope>NUCLEOTIDE SEQUENCE [LARGE SCALE GENOMIC DNA]</scope>
    <source>
        <strain evidence="3 4">HFD</strain>
    </source>
</reference>
<evidence type="ECO:0000256" key="1">
    <source>
        <dbReference type="SAM" id="SignalP"/>
    </source>
</evidence>
<evidence type="ECO:0000313" key="3">
    <source>
        <dbReference type="EMBL" id="TYB69018.1"/>
    </source>
</evidence>
<sequence length="208" mass="23448">MNNKTIKMRNIILIILIATTLACRAQSPVIDIADRQTELVDGAYLKDVNNLLDKFAGTWLYTNGNTTLTLIFQKNTQVQSRIYSDILIGEYRYVEDGVEKINTLSNLNSLSNLYDHNLTSSFVILKREFPGCSNCDNTEKRIKVDFSDPNPNLSYLVGTMYMGLRHISEFGVADKMQIDFAKKGSSIIPVGAPQEPNLPFGRYVLIKQ</sequence>
<feature type="domain" description="DUF6705" evidence="2">
    <location>
        <begin position="8"/>
        <end position="208"/>
    </location>
</feature>
<dbReference type="RefSeq" id="WP_148371040.1">
    <property type="nucleotide sequence ID" value="NZ_VSKM01000036.1"/>
</dbReference>